<evidence type="ECO:0000313" key="13">
    <source>
        <dbReference type="Proteomes" id="UP000199649"/>
    </source>
</evidence>
<dbReference type="EC" id="5.1.3.2" evidence="5 10"/>
<dbReference type="Gene3D" id="3.40.50.720">
    <property type="entry name" value="NAD(P)-binding Rossmann-like Domain"/>
    <property type="match status" value="1"/>
</dbReference>
<dbReference type="GO" id="GO:0006012">
    <property type="term" value="P:galactose metabolic process"/>
    <property type="evidence" value="ECO:0007669"/>
    <property type="project" value="UniProtKB-UniPathway"/>
</dbReference>
<dbReference type="CDD" id="cd05247">
    <property type="entry name" value="UDP_G4E_1_SDR_e"/>
    <property type="match status" value="1"/>
</dbReference>
<comment type="similarity">
    <text evidence="4 10">Belongs to the NAD(P)-dependent epimerase/dehydratase family.</text>
</comment>
<dbReference type="GO" id="GO:0005829">
    <property type="term" value="C:cytosol"/>
    <property type="evidence" value="ECO:0007669"/>
    <property type="project" value="TreeGrafter"/>
</dbReference>
<reference evidence="13" key="1">
    <citation type="submission" date="2016-10" db="EMBL/GenBank/DDBJ databases">
        <authorList>
            <person name="Varghese N."/>
            <person name="Submissions S."/>
        </authorList>
    </citation>
    <scope>NUCLEOTIDE SEQUENCE [LARGE SCALE GENOMIC DNA]</scope>
    <source>
        <strain evidence="13">DSM 22965</strain>
    </source>
</reference>
<dbReference type="FunFam" id="3.90.25.10:FF:000028">
    <property type="entry name" value="UDP-glucose 4-epimerase GalE"/>
    <property type="match status" value="1"/>
</dbReference>
<dbReference type="GO" id="GO:0003978">
    <property type="term" value="F:UDP-glucose 4-epimerase activity"/>
    <property type="evidence" value="ECO:0007669"/>
    <property type="project" value="UniProtKB-UniRule"/>
</dbReference>
<evidence type="ECO:0000256" key="3">
    <source>
        <dbReference type="ARBA" id="ARBA00004947"/>
    </source>
</evidence>
<dbReference type="Pfam" id="PF01370">
    <property type="entry name" value="Epimerase"/>
    <property type="match status" value="1"/>
</dbReference>
<evidence type="ECO:0000256" key="4">
    <source>
        <dbReference type="ARBA" id="ARBA00007637"/>
    </source>
</evidence>
<sequence length="336" mass="36271">MRVLLTGGAGYIGSHTAITLIEHGHDVVIVDDLSNSSEEAVRRAARLVGRDLPLVVGDAADSALLGRVMREHRVDAVIHFASLKSPNASISHPLRYYRVNIDSALAVLEAMADCDVQRLVFSSSAAVYERPGPLLDEQAPSGLDLAHPYGRTKAMIEAIIADAGVANERLQAAVLRYFNPVGAHPSGEIGEDPQDIPNNLMPYISQVAAGVREQLQIFGGDYDTADGTGVRDYIHVLDLAEGHVAALEALEPGVLTVNLGTGRGVSVLEAVRAFEDVVGRRLPHRIVARRDGDSAHATANPALAHQRLGWRARRAFDEAVADAWRWQRANPRGYRS</sequence>
<proteinExistence type="inferred from homology"/>
<dbReference type="SUPFAM" id="SSF51735">
    <property type="entry name" value="NAD(P)-binding Rossmann-fold domains"/>
    <property type="match status" value="1"/>
</dbReference>
<feature type="domain" description="NAD-dependent epimerase/dehydratase" evidence="11">
    <location>
        <begin position="3"/>
        <end position="259"/>
    </location>
</feature>
<accession>A0A1H1RH97</accession>
<comment type="pathway">
    <text evidence="3 10">Carbohydrate metabolism; galactose metabolism.</text>
</comment>
<dbReference type="EMBL" id="LT629734">
    <property type="protein sequence ID" value="SDS35078.1"/>
    <property type="molecule type" value="Genomic_DNA"/>
</dbReference>
<comment type="catalytic activity">
    <reaction evidence="1 10">
        <text>UDP-alpha-D-glucose = UDP-alpha-D-galactose</text>
        <dbReference type="Rhea" id="RHEA:22168"/>
        <dbReference type="ChEBI" id="CHEBI:58885"/>
        <dbReference type="ChEBI" id="CHEBI:66914"/>
        <dbReference type="EC" id="5.1.3.2"/>
    </reaction>
</comment>
<dbReference type="NCBIfam" id="TIGR01179">
    <property type="entry name" value="galE"/>
    <property type="match status" value="1"/>
</dbReference>
<keyword evidence="9 10" id="KW-0413">Isomerase</keyword>
<protein>
    <recommendedName>
        <fullName evidence="6 10">UDP-glucose 4-epimerase</fullName>
        <ecNumber evidence="5 10">5.1.3.2</ecNumber>
    </recommendedName>
</protein>
<dbReference type="Gene3D" id="3.90.25.10">
    <property type="entry name" value="UDP-galactose 4-epimerase, domain 1"/>
    <property type="match status" value="1"/>
</dbReference>
<organism evidence="12 13">
    <name type="scientific">Agrococcus carbonis</name>
    <dbReference type="NCBI Taxonomy" id="684552"/>
    <lineage>
        <taxon>Bacteria</taxon>
        <taxon>Bacillati</taxon>
        <taxon>Actinomycetota</taxon>
        <taxon>Actinomycetes</taxon>
        <taxon>Micrococcales</taxon>
        <taxon>Microbacteriaceae</taxon>
        <taxon>Agrococcus</taxon>
    </lineage>
</organism>
<dbReference type="OrthoDB" id="9801785at2"/>
<keyword evidence="8" id="KW-0299">Galactose metabolism</keyword>
<evidence type="ECO:0000259" key="11">
    <source>
        <dbReference type="Pfam" id="PF01370"/>
    </source>
</evidence>
<evidence type="ECO:0000313" key="12">
    <source>
        <dbReference type="EMBL" id="SDS35078.1"/>
    </source>
</evidence>
<keyword evidence="7 10" id="KW-0520">NAD</keyword>
<dbReference type="InterPro" id="IPR036291">
    <property type="entry name" value="NAD(P)-bd_dom_sf"/>
</dbReference>
<dbReference type="AlphaFoldDB" id="A0A1H1RH97"/>
<dbReference type="Proteomes" id="UP000199649">
    <property type="component" value="Chromosome I"/>
</dbReference>
<evidence type="ECO:0000256" key="6">
    <source>
        <dbReference type="ARBA" id="ARBA00018569"/>
    </source>
</evidence>
<evidence type="ECO:0000256" key="5">
    <source>
        <dbReference type="ARBA" id="ARBA00013189"/>
    </source>
</evidence>
<evidence type="ECO:0000256" key="2">
    <source>
        <dbReference type="ARBA" id="ARBA00001911"/>
    </source>
</evidence>
<comment type="subunit">
    <text evidence="10">Homodimer.</text>
</comment>
<gene>
    <name evidence="12" type="ORF">SAMN04489719_2120</name>
</gene>
<evidence type="ECO:0000256" key="10">
    <source>
        <dbReference type="RuleBase" id="RU366046"/>
    </source>
</evidence>
<dbReference type="STRING" id="684552.SAMN04489719_2120"/>
<dbReference type="PANTHER" id="PTHR43725:SF47">
    <property type="entry name" value="UDP-GLUCOSE 4-EPIMERASE"/>
    <property type="match status" value="1"/>
</dbReference>
<keyword evidence="13" id="KW-1185">Reference proteome</keyword>
<dbReference type="PANTHER" id="PTHR43725">
    <property type="entry name" value="UDP-GLUCOSE 4-EPIMERASE"/>
    <property type="match status" value="1"/>
</dbReference>
<evidence type="ECO:0000256" key="1">
    <source>
        <dbReference type="ARBA" id="ARBA00000083"/>
    </source>
</evidence>
<dbReference type="InterPro" id="IPR001509">
    <property type="entry name" value="Epimerase_deHydtase"/>
</dbReference>
<keyword evidence="10" id="KW-0119">Carbohydrate metabolism</keyword>
<evidence type="ECO:0000256" key="9">
    <source>
        <dbReference type="ARBA" id="ARBA00023235"/>
    </source>
</evidence>
<comment type="cofactor">
    <cofactor evidence="2 10">
        <name>NAD(+)</name>
        <dbReference type="ChEBI" id="CHEBI:57540"/>
    </cofactor>
</comment>
<dbReference type="RefSeq" id="WP_092666975.1">
    <property type="nucleotide sequence ID" value="NZ_LT629734.1"/>
</dbReference>
<dbReference type="InterPro" id="IPR005886">
    <property type="entry name" value="UDP_G4E"/>
</dbReference>
<evidence type="ECO:0000256" key="8">
    <source>
        <dbReference type="ARBA" id="ARBA00023144"/>
    </source>
</evidence>
<name>A0A1H1RH97_9MICO</name>
<dbReference type="UniPathway" id="UPA00214"/>
<evidence type="ECO:0000256" key="7">
    <source>
        <dbReference type="ARBA" id="ARBA00023027"/>
    </source>
</evidence>